<keyword evidence="1" id="KW-1133">Transmembrane helix</keyword>
<name>A0A430KMD4_9GAMM</name>
<sequence>MSLAYGALLISALFAALQLQRHANTQPDGPKATLQATALSALFLAIWSLSELISRSDSIAGTDIATLQRLLSNLAYFVALPFFATALLISARHSHWERPAWGRWLIGLFALFELLRRMQHGELYTQIVAVAVPAAMLLAVWSQSRAQLRGTTLLATANMAIALLLMGPGALLTNPLFDHPFLYPLFLAATLPLSAIAIKQSVR</sequence>
<protein>
    <recommendedName>
        <fullName evidence="4">Histidine kinase N-terminal 7TM region domain-containing protein</fullName>
    </recommendedName>
</protein>
<reference evidence="2 3" key="1">
    <citation type="submission" date="2018-11" db="EMBL/GenBank/DDBJ databases">
        <title>The draft genome sequence of Amphritea opalescens ANRC-JH13T.</title>
        <authorList>
            <person name="Fang Z."/>
            <person name="Zhang Y."/>
            <person name="Han X."/>
        </authorList>
    </citation>
    <scope>NUCLEOTIDE SEQUENCE [LARGE SCALE GENOMIC DNA]</scope>
    <source>
        <strain evidence="2 3">ANRC-JH13</strain>
    </source>
</reference>
<feature type="transmembrane region" description="Helical" evidence="1">
    <location>
        <begin position="33"/>
        <end position="53"/>
    </location>
</feature>
<evidence type="ECO:0008006" key="4">
    <source>
        <dbReference type="Google" id="ProtNLM"/>
    </source>
</evidence>
<organism evidence="2 3">
    <name type="scientific">Amphritea opalescens</name>
    <dbReference type="NCBI Taxonomy" id="2490544"/>
    <lineage>
        <taxon>Bacteria</taxon>
        <taxon>Pseudomonadati</taxon>
        <taxon>Pseudomonadota</taxon>
        <taxon>Gammaproteobacteria</taxon>
        <taxon>Oceanospirillales</taxon>
        <taxon>Oceanospirillaceae</taxon>
        <taxon>Amphritea</taxon>
    </lineage>
</organism>
<dbReference type="Proteomes" id="UP000283087">
    <property type="component" value="Unassembled WGS sequence"/>
</dbReference>
<proteinExistence type="predicted"/>
<gene>
    <name evidence="2" type="ORF">EH243_16120</name>
</gene>
<dbReference type="AlphaFoldDB" id="A0A430KMD4"/>
<feature type="transmembrane region" description="Helical" evidence="1">
    <location>
        <begin position="181"/>
        <end position="198"/>
    </location>
</feature>
<keyword evidence="3" id="KW-1185">Reference proteome</keyword>
<evidence type="ECO:0000313" key="2">
    <source>
        <dbReference type="EMBL" id="RTE64630.1"/>
    </source>
</evidence>
<evidence type="ECO:0000256" key="1">
    <source>
        <dbReference type="SAM" id="Phobius"/>
    </source>
</evidence>
<dbReference type="OrthoDB" id="6199484at2"/>
<accession>A0A430KMD4</accession>
<comment type="caution">
    <text evidence="2">The sequence shown here is derived from an EMBL/GenBank/DDBJ whole genome shotgun (WGS) entry which is preliminary data.</text>
</comment>
<feature type="transmembrane region" description="Helical" evidence="1">
    <location>
        <begin position="123"/>
        <end position="141"/>
    </location>
</feature>
<dbReference type="RefSeq" id="WP_126159693.1">
    <property type="nucleotide sequence ID" value="NZ_RQXW01000019.1"/>
</dbReference>
<feature type="transmembrane region" description="Helical" evidence="1">
    <location>
        <begin position="153"/>
        <end position="175"/>
    </location>
</feature>
<feature type="transmembrane region" description="Helical" evidence="1">
    <location>
        <begin position="74"/>
        <end position="91"/>
    </location>
</feature>
<keyword evidence="1" id="KW-0472">Membrane</keyword>
<evidence type="ECO:0000313" key="3">
    <source>
        <dbReference type="Proteomes" id="UP000283087"/>
    </source>
</evidence>
<dbReference type="EMBL" id="RQXW01000019">
    <property type="protein sequence ID" value="RTE64630.1"/>
    <property type="molecule type" value="Genomic_DNA"/>
</dbReference>
<keyword evidence="1" id="KW-0812">Transmembrane</keyword>